<dbReference type="InterPro" id="IPR031884">
    <property type="entry name" value="Sil1_fungi"/>
</dbReference>
<dbReference type="InterPro" id="IPR011989">
    <property type="entry name" value="ARM-like"/>
</dbReference>
<dbReference type="AlphaFoldDB" id="A0A2N3NDN1"/>
<name>A0A2N3NDN1_9PEZI</name>
<dbReference type="InParanoid" id="A0A2N3NDN1"/>
<evidence type="ECO:0000256" key="7">
    <source>
        <dbReference type="ARBA" id="ARBA00022927"/>
    </source>
</evidence>
<feature type="signal peptide" evidence="10">
    <location>
        <begin position="1"/>
        <end position="35"/>
    </location>
</feature>
<accession>A0A2N3NDN1</accession>
<dbReference type="EMBL" id="NLAX01000008">
    <property type="protein sequence ID" value="PKS10507.1"/>
    <property type="molecule type" value="Genomic_DNA"/>
</dbReference>
<evidence type="ECO:0000256" key="10">
    <source>
        <dbReference type="SAM" id="SignalP"/>
    </source>
</evidence>
<keyword evidence="4" id="KW-0813">Transport</keyword>
<keyword evidence="6" id="KW-0256">Endoplasmic reticulum</keyword>
<dbReference type="Gene3D" id="1.25.10.10">
    <property type="entry name" value="Leucine-rich Repeat Variant"/>
    <property type="match status" value="1"/>
</dbReference>
<dbReference type="Proteomes" id="UP000233524">
    <property type="component" value="Unassembled WGS sequence"/>
</dbReference>
<evidence type="ECO:0000256" key="6">
    <source>
        <dbReference type="ARBA" id="ARBA00022824"/>
    </source>
</evidence>
<reference evidence="11 12" key="1">
    <citation type="journal article" date="2017" name="G3 (Bethesda)">
        <title>First Draft Genome Sequence of the Pathogenic Fungus Lomentospora prolificans (Formerly Scedosporium prolificans).</title>
        <authorList>
            <person name="Luo R."/>
            <person name="Zimin A."/>
            <person name="Workman R."/>
            <person name="Fan Y."/>
            <person name="Pertea G."/>
            <person name="Grossman N."/>
            <person name="Wear M.P."/>
            <person name="Jia B."/>
            <person name="Miller H."/>
            <person name="Casadevall A."/>
            <person name="Timp W."/>
            <person name="Zhang S.X."/>
            <person name="Salzberg S.L."/>
        </authorList>
    </citation>
    <scope>NUCLEOTIDE SEQUENCE [LARGE SCALE GENOMIC DNA]</scope>
    <source>
        <strain evidence="11 12">JHH-5317</strain>
    </source>
</reference>
<dbReference type="Pfam" id="PF16782">
    <property type="entry name" value="SIL1"/>
    <property type="match status" value="1"/>
</dbReference>
<keyword evidence="7" id="KW-0653">Protein transport</keyword>
<dbReference type="GO" id="GO:0000774">
    <property type="term" value="F:adenyl-nucleotide exchange factor activity"/>
    <property type="evidence" value="ECO:0007669"/>
    <property type="project" value="InterPro"/>
</dbReference>
<keyword evidence="5 10" id="KW-0732">Signal</keyword>
<evidence type="ECO:0000313" key="11">
    <source>
        <dbReference type="EMBL" id="PKS10507.1"/>
    </source>
</evidence>
<dbReference type="GO" id="GO:0005783">
    <property type="term" value="C:endoplasmic reticulum"/>
    <property type="evidence" value="ECO:0007669"/>
    <property type="project" value="InterPro"/>
</dbReference>
<keyword evidence="12" id="KW-1185">Reference proteome</keyword>
<evidence type="ECO:0000256" key="2">
    <source>
        <dbReference type="ARBA" id="ARBA00011799"/>
    </source>
</evidence>
<evidence type="ECO:0000256" key="1">
    <source>
        <dbReference type="ARBA" id="ARBA00010588"/>
    </source>
</evidence>
<comment type="subunit">
    <text evidence="2">Interacts with KAR2.</text>
</comment>
<gene>
    <name evidence="11" type="ORF">jhhlp_002259</name>
</gene>
<evidence type="ECO:0000256" key="5">
    <source>
        <dbReference type="ARBA" id="ARBA00022729"/>
    </source>
</evidence>
<dbReference type="GO" id="GO:0015031">
    <property type="term" value="P:protein transport"/>
    <property type="evidence" value="ECO:0007669"/>
    <property type="project" value="UniProtKB-KW"/>
</dbReference>
<feature type="chain" id="PRO_5014884905" description="Nucleotide exchange factor SIL1" evidence="10">
    <location>
        <begin position="36"/>
        <end position="419"/>
    </location>
</feature>
<dbReference type="STRING" id="41688.A0A2N3NDN1"/>
<proteinExistence type="inferred from homology"/>
<evidence type="ECO:0000256" key="3">
    <source>
        <dbReference type="ARBA" id="ARBA00015352"/>
    </source>
</evidence>
<comment type="caution">
    <text evidence="11">The sequence shown here is derived from an EMBL/GenBank/DDBJ whole genome shotgun (WGS) entry which is preliminary data.</text>
</comment>
<comment type="similarity">
    <text evidence="1">Belongs to the SIL1 family.</text>
</comment>
<evidence type="ECO:0000256" key="9">
    <source>
        <dbReference type="SAM" id="MobiDB-lite"/>
    </source>
</evidence>
<dbReference type="VEuPathDB" id="FungiDB:jhhlp_002259"/>
<evidence type="ECO:0000256" key="4">
    <source>
        <dbReference type="ARBA" id="ARBA00022448"/>
    </source>
</evidence>
<evidence type="ECO:0000256" key="8">
    <source>
        <dbReference type="ARBA" id="ARBA00023010"/>
    </source>
</evidence>
<feature type="region of interest" description="Disordered" evidence="9">
    <location>
        <begin position="124"/>
        <end position="145"/>
    </location>
</feature>
<evidence type="ECO:0000313" key="12">
    <source>
        <dbReference type="Proteomes" id="UP000233524"/>
    </source>
</evidence>
<keyword evidence="8" id="KW-0811">Translocation</keyword>
<protein>
    <recommendedName>
        <fullName evidence="3">Nucleotide exchange factor SIL1</fullName>
    </recommendedName>
</protein>
<organism evidence="11 12">
    <name type="scientific">Lomentospora prolificans</name>
    <dbReference type="NCBI Taxonomy" id="41688"/>
    <lineage>
        <taxon>Eukaryota</taxon>
        <taxon>Fungi</taxon>
        <taxon>Dikarya</taxon>
        <taxon>Ascomycota</taxon>
        <taxon>Pezizomycotina</taxon>
        <taxon>Sordariomycetes</taxon>
        <taxon>Hypocreomycetidae</taxon>
        <taxon>Microascales</taxon>
        <taxon>Microascaceae</taxon>
        <taxon>Lomentospora</taxon>
    </lineage>
</organism>
<sequence length="419" mass="45883">MAPSRAVRKLPARPAIAIFFLLLGIILLSAPAVRASTGADGSTQLPEDQEFICHTDNPAECYPRVFQPTDEFQTVHDDQELPHGLHVRVNIWTGQKEAKINVPDEIDPSLEGLPVDKAVVTVEPNGEEQEQGDAEPRIPEGAPAYEPVGKIKVPAVEETGFWDALAVIKAGETATNEVFQDALDSLHDISSDIYYGLKLTEDKDVTRALLCLMVRSDAAPDNRQAAARILAGAMQNNVNALEQVAKEWENYMASSCGVSTLRHAFYTGFMPSATENPPTAIVSRVGSTIFAIKGLIQSPLIRDDFLANGGMTNLLEVIAASDDRWDPAQRKVGHLLLDTFLDFDTGASLGVWPRGDVDSADTCAEKSGAQRDGCWEYYLKRIVERHRNDKGGHWSDEVYDKLRAARKGSTKGRSSKDEL</sequence>
<dbReference type="OrthoDB" id="448649at2759"/>